<keyword evidence="6" id="KW-0067">ATP-binding</keyword>
<dbReference type="AlphaFoldDB" id="A0A9P6DYI9"/>
<organism evidence="9 10">
    <name type="scientific">Hydnum rufescens UP504</name>
    <dbReference type="NCBI Taxonomy" id="1448309"/>
    <lineage>
        <taxon>Eukaryota</taxon>
        <taxon>Fungi</taxon>
        <taxon>Dikarya</taxon>
        <taxon>Basidiomycota</taxon>
        <taxon>Agaricomycotina</taxon>
        <taxon>Agaricomycetes</taxon>
        <taxon>Cantharellales</taxon>
        <taxon>Hydnaceae</taxon>
        <taxon>Hydnum</taxon>
    </lineage>
</organism>
<protein>
    <recommendedName>
        <fullName evidence="6">Xylulose kinase</fullName>
        <ecNumber evidence="6">2.7.1.17</ecNumber>
    </recommendedName>
</protein>
<evidence type="ECO:0000313" key="9">
    <source>
        <dbReference type="EMBL" id="KAF9515738.1"/>
    </source>
</evidence>
<feature type="domain" description="Carbohydrate kinase FGGY C-terminal" evidence="8">
    <location>
        <begin position="274"/>
        <end position="479"/>
    </location>
</feature>
<evidence type="ECO:0000256" key="2">
    <source>
        <dbReference type="ARBA" id="ARBA00022629"/>
    </source>
</evidence>
<dbReference type="GO" id="GO:0005829">
    <property type="term" value="C:cytosol"/>
    <property type="evidence" value="ECO:0007669"/>
    <property type="project" value="TreeGrafter"/>
</dbReference>
<dbReference type="Proteomes" id="UP000886523">
    <property type="component" value="Unassembled WGS sequence"/>
</dbReference>
<dbReference type="InterPro" id="IPR042024">
    <property type="entry name" value="D-XK_euk"/>
</dbReference>
<dbReference type="GO" id="GO:0004856">
    <property type="term" value="F:D-xylulokinase activity"/>
    <property type="evidence" value="ECO:0007669"/>
    <property type="project" value="UniProtKB-UniRule"/>
</dbReference>
<dbReference type="InterPro" id="IPR043129">
    <property type="entry name" value="ATPase_NBD"/>
</dbReference>
<dbReference type="Gene3D" id="3.30.420.40">
    <property type="match status" value="2"/>
</dbReference>
<keyword evidence="4 6" id="KW-0418">Kinase</keyword>
<dbReference type="Pfam" id="PF00370">
    <property type="entry name" value="FGGY_N"/>
    <property type="match status" value="1"/>
</dbReference>
<comment type="caution">
    <text evidence="9">The sequence shown here is derived from an EMBL/GenBank/DDBJ whole genome shotgun (WGS) entry which is preliminary data.</text>
</comment>
<keyword evidence="6" id="KW-0119">Carbohydrate metabolism</keyword>
<evidence type="ECO:0000256" key="6">
    <source>
        <dbReference type="RuleBase" id="RU367058"/>
    </source>
</evidence>
<dbReference type="GO" id="GO:0005524">
    <property type="term" value="F:ATP binding"/>
    <property type="evidence" value="ECO:0007669"/>
    <property type="project" value="UniProtKB-UniRule"/>
</dbReference>
<keyword evidence="10" id="KW-1185">Reference proteome</keyword>
<dbReference type="PANTHER" id="PTHR10196">
    <property type="entry name" value="SUGAR KINASE"/>
    <property type="match status" value="1"/>
</dbReference>
<evidence type="ECO:0000256" key="4">
    <source>
        <dbReference type="ARBA" id="ARBA00022777"/>
    </source>
</evidence>
<comment type="similarity">
    <text evidence="1 6">Belongs to the FGGY kinase family.</text>
</comment>
<dbReference type="InterPro" id="IPR018485">
    <property type="entry name" value="FGGY_C"/>
</dbReference>
<dbReference type="PANTHER" id="PTHR10196:SF57">
    <property type="entry name" value="XYLULOSE KINASE"/>
    <property type="match status" value="1"/>
</dbReference>
<evidence type="ECO:0000256" key="3">
    <source>
        <dbReference type="ARBA" id="ARBA00022679"/>
    </source>
</evidence>
<dbReference type="GO" id="GO:0005997">
    <property type="term" value="P:xylulose metabolic process"/>
    <property type="evidence" value="ECO:0007669"/>
    <property type="project" value="TreeGrafter"/>
</dbReference>
<evidence type="ECO:0000256" key="1">
    <source>
        <dbReference type="ARBA" id="ARBA00009156"/>
    </source>
</evidence>
<sequence>MDIDENIICERIVHFDRDIPHYGTQNGSIAGSDGEITCPVALWIESVDLLLSRFESASVNFGEVVAVSGAAQQHGSVYWTEYAPDLLASLDPSRTLGEQLMAKGFSLPNAPIWQDSSTTAECAALEQAVGGPQKLSDMTGSRAYERFTGSQISKIYHRSPATYTATRYISLVSSFVSSLFLCHISPIEVSDASGMNLMDIKTCRWDETLLSACGGPTLRSKLAGEPVHGGTVLGKIGQWWVKRYGFSSECIVAPFTGDNPATIVTLSSPGDAILSLGTSTTLLISVPPPSANSVPPICTTTSHLLAHPTTAGGSIVMLCIKNGGLTREVIRDKYSSGSWSVFNDQVLSRPPGNSGCLGFYFTLREIIPTGVVGDHCFVDSQRVIPGDTEDSAFPPSAHARAVLESQLLSIRSRLASILPPSSEDSSSRSLKRCVITGGSSVNPLIQQMVADILGLPTYVAPSGAGSAASGGALLAKFAWWKVQRHDDDDDDVLDTLDHAPGTDRTIADRLQETGSTFEDMRKESGGLVIVKVAEPDRDNERVYEGMIDTFRKCEDMIVRSL</sequence>
<comment type="function">
    <text evidence="6">Highly specific D-xylulose kinase which participates in the catabolism of xylose. Xylose is a major component of hemicelluloses such as xylan. Most fungi utilize D-xylose via three enzymatic reactions, xylose reductase (XR), xylitol dehydrogenase (XDH), and xylulokinase, to form xylulose 5-phosphate, which enters pentose phosphate pathway.</text>
</comment>
<comment type="catalytic activity">
    <reaction evidence="5 6">
        <text>D-xylulose + ATP = D-xylulose 5-phosphate + ADP + H(+)</text>
        <dbReference type="Rhea" id="RHEA:10964"/>
        <dbReference type="ChEBI" id="CHEBI:15378"/>
        <dbReference type="ChEBI" id="CHEBI:17140"/>
        <dbReference type="ChEBI" id="CHEBI:30616"/>
        <dbReference type="ChEBI" id="CHEBI:57737"/>
        <dbReference type="ChEBI" id="CHEBI:456216"/>
        <dbReference type="EC" id="2.7.1.17"/>
    </reaction>
</comment>
<keyword evidence="2 6" id="KW-0859">Xylose metabolism</keyword>
<dbReference type="GO" id="GO:0042732">
    <property type="term" value="P:D-xylose metabolic process"/>
    <property type="evidence" value="ECO:0007669"/>
    <property type="project" value="UniProtKB-UniRule"/>
</dbReference>
<dbReference type="OrthoDB" id="1728974at2759"/>
<dbReference type="SUPFAM" id="SSF53067">
    <property type="entry name" value="Actin-like ATPase domain"/>
    <property type="match status" value="2"/>
</dbReference>
<dbReference type="EMBL" id="MU128947">
    <property type="protein sequence ID" value="KAF9515738.1"/>
    <property type="molecule type" value="Genomic_DNA"/>
</dbReference>
<dbReference type="CDD" id="cd07776">
    <property type="entry name" value="ASKHA_NBD_FGGY_SpXK-like"/>
    <property type="match status" value="1"/>
</dbReference>
<name>A0A9P6DYI9_9AGAM</name>
<evidence type="ECO:0000259" key="8">
    <source>
        <dbReference type="Pfam" id="PF02782"/>
    </source>
</evidence>
<dbReference type="EC" id="2.7.1.17" evidence="6"/>
<proteinExistence type="inferred from homology"/>
<evidence type="ECO:0000313" key="10">
    <source>
        <dbReference type="Proteomes" id="UP000886523"/>
    </source>
</evidence>
<keyword evidence="6" id="KW-0547">Nucleotide-binding</keyword>
<keyword evidence="3 6" id="KW-0808">Transferase</keyword>
<feature type="domain" description="Carbohydrate kinase FGGY N-terminal" evidence="7">
    <location>
        <begin position="107"/>
        <end position="264"/>
    </location>
</feature>
<dbReference type="InterPro" id="IPR018484">
    <property type="entry name" value="FGGY_N"/>
</dbReference>
<dbReference type="Pfam" id="PF02782">
    <property type="entry name" value="FGGY_C"/>
    <property type="match status" value="1"/>
</dbReference>
<evidence type="ECO:0000259" key="7">
    <source>
        <dbReference type="Pfam" id="PF00370"/>
    </source>
</evidence>
<evidence type="ECO:0000256" key="5">
    <source>
        <dbReference type="ARBA" id="ARBA00048885"/>
    </source>
</evidence>
<reference evidence="9" key="1">
    <citation type="journal article" date="2020" name="Nat. Commun.">
        <title>Large-scale genome sequencing of mycorrhizal fungi provides insights into the early evolution of symbiotic traits.</title>
        <authorList>
            <person name="Miyauchi S."/>
            <person name="Kiss E."/>
            <person name="Kuo A."/>
            <person name="Drula E."/>
            <person name="Kohler A."/>
            <person name="Sanchez-Garcia M."/>
            <person name="Morin E."/>
            <person name="Andreopoulos B."/>
            <person name="Barry K.W."/>
            <person name="Bonito G."/>
            <person name="Buee M."/>
            <person name="Carver A."/>
            <person name="Chen C."/>
            <person name="Cichocki N."/>
            <person name="Clum A."/>
            <person name="Culley D."/>
            <person name="Crous P.W."/>
            <person name="Fauchery L."/>
            <person name="Girlanda M."/>
            <person name="Hayes R.D."/>
            <person name="Keri Z."/>
            <person name="LaButti K."/>
            <person name="Lipzen A."/>
            <person name="Lombard V."/>
            <person name="Magnuson J."/>
            <person name="Maillard F."/>
            <person name="Murat C."/>
            <person name="Nolan M."/>
            <person name="Ohm R.A."/>
            <person name="Pangilinan J."/>
            <person name="Pereira M.F."/>
            <person name="Perotto S."/>
            <person name="Peter M."/>
            <person name="Pfister S."/>
            <person name="Riley R."/>
            <person name="Sitrit Y."/>
            <person name="Stielow J.B."/>
            <person name="Szollosi G."/>
            <person name="Zifcakova L."/>
            <person name="Stursova M."/>
            <person name="Spatafora J.W."/>
            <person name="Tedersoo L."/>
            <person name="Vaario L.M."/>
            <person name="Yamada A."/>
            <person name="Yan M."/>
            <person name="Wang P."/>
            <person name="Xu J."/>
            <person name="Bruns T."/>
            <person name="Baldrian P."/>
            <person name="Vilgalys R."/>
            <person name="Dunand C."/>
            <person name="Henrissat B."/>
            <person name="Grigoriev I.V."/>
            <person name="Hibbett D."/>
            <person name="Nagy L.G."/>
            <person name="Martin F.M."/>
        </authorList>
    </citation>
    <scope>NUCLEOTIDE SEQUENCE</scope>
    <source>
        <strain evidence="9">UP504</strain>
    </source>
</reference>
<accession>A0A9P6DYI9</accession>
<gene>
    <name evidence="9" type="ORF">BS47DRAFT_1341664</name>
</gene>